<sequence length="293" mass="30794">MNFTTARELLDYCDKEKKKISEAMFIRETTDLEQSPEETSKKMQRAYEIMKQSIERALTEEIYGMGGMIGGESRLLNTLREDGKNLCGPLVSKAIAYAMGVLEVNASMGLIVAAPTAGSSGVLPGVLRAVQEEMDFTDEQIIQSIYTAAAVGYLITRNATTAGAEGGCQAEVGSASAMAAAAVVELMGGTPSQCLDAAVFALINILGLVCDPVGGLVEIPCQNRNAMGASNALISAEIALSGVKSVTPLDEAIAIMYSVGRSLPSALRETARGGMATSPSACEACKIKWKLPH</sequence>
<dbReference type="EC" id="4.3.1.17" evidence="11"/>
<evidence type="ECO:0000256" key="11">
    <source>
        <dbReference type="RuleBase" id="RU366059"/>
    </source>
</evidence>
<gene>
    <name evidence="13" type="primary">sdaAA</name>
    <name evidence="13" type="ORF">IAB63_00765</name>
</gene>
<name>A0A9D1HE18_9FIRM</name>
<evidence type="ECO:0000256" key="2">
    <source>
        <dbReference type="ARBA" id="ARBA00004742"/>
    </source>
</evidence>
<evidence type="ECO:0000256" key="1">
    <source>
        <dbReference type="ARBA" id="ARBA00001966"/>
    </source>
</evidence>
<reference evidence="13" key="1">
    <citation type="submission" date="2020-10" db="EMBL/GenBank/DDBJ databases">
        <authorList>
            <person name="Gilroy R."/>
        </authorList>
    </citation>
    <scope>NUCLEOTIDE SEQUENCE</scope>
    <source>
        <strain evidence="13">CHK187-14744</strain>
    </source>
</reference>
<dbReference type="AlphaFoldDB" id="A0A9D1HE18"/>
<evidence type="ECO:0000256" key="6">
    <source>
        <dbReference type="ARBA" id="ARBA00022723"/>
    </source>
</evidence>
<dbReference type="InterPro" id="IPR051318">
    <property type="entry name" value="Fe-S_L-Ser"/>
</dbReference>
<evidence type="ECO:0000313" key="14">
    <source>
        <dbReference type="Proteomes" id="UP000824164"/>
    </source>
</evidence>
<proteinExistence type="inferred from homology"/>
<keyword evidence="9 11" id="KW-0456">Lyase</keyword>
<comment type="caution">
    <text evidence="13">The sequence shown here is derived from an EMBL/GenBank/DDBJ whole genome shotgun (WGS) entry which is preliminary data.</text>
</comment>
<comment type="similarity">
    <text evidence="3 11">Belongs to the iron-sulfur dependent L-serine dehydratase family.</text>
</comment>
<dbReference type="GO" id="GO:0006094">
    <property type="term" value="P:gluconeogenesis"/>
    <property type="evidence" value="ECO:0007669"/>
    <property type="project" value="UniProtKB-KW"/>
</dbReference>
<keyword evidence="8 11" id="KW-0411">Iron-sulfur</keyword>
<evidence type="ECO:0000256" key="3">
    <source>
        <dbReference type="ARBA" id="ARBA00008636"/>
    </source>
</evidence>
<dbReference type="Proteomes" id="UP000824164">
    <property type="component" value="Unassembled WGS sequence"/>
</dbReference>
<dbReference type="GO" id="GO:0051539">
    <property type="term" value="F:4 iron, 4 sulfur cluster binding"/>
    <property type="evidence" value="ECO:0007669"/>
    <property type="project" value="UniProtKB-UniRule"/>
</dbReference>
<comment type="catalytic activity">
    <reaction evidence="10 11">
        <text>L-serine = pyruvate + NH4(+)</text>
        <dbReference type="Rhea" id="RHEA:19169"/>
        <dbReference type="ChEBI" id="CHEBI:15361"/>
        <dbReference type="ChEBI" id="CHEBI:28938"/>
        <dbReference type="ChEBI" id="CHEBI:33384"/>
        <dbReference type="EC" id="4.3.1.17"/>
    </reaction>
</comment>
<keyword evidence="6 11" id="KW-0479">Metal-binding</keyword>
<dbReference type="GO" id="GO:0046872">
    <property type="term" value="F:metal ion binding"/>
    <property type="evidence" value="ECO:0007669"/>
    <property type="project" value="UniProtKB-KW"/>
</dbReference>
<protein>
    <recommendedName>
        <fullName evidence="11">L-serine dehydratase</fullName>
        <ecNumber evidence="11">4.3.1.17</ecNumber>
    </recommendedName>
</protein>
<evidence type="ECO:0000256" key="8">
    <source>
        <dbReference type="ARBA" id="ARBA00023014"/>
    </source>
</evidence>
<keyword evidence="4 11" id="KW-0312">Gluconeogenesis</keyword>
<evidence type="ECO:0000256" key="7">
    <source>
        <dbReference type="ARBA" id="ARBA00023004"/>
    </source>
</evidence>
<evidence type="ECO:0000256" key="4">
    <source>
        <dbReference type="ARBA" id="ARBA00022432"/>
    </source>
</evidence>
<accession>A0A9D1HE18</accession>
<reference evidence="13" key="2">
    <citation type="journal article" date="2021" name="PeerJ">
        <title>Extensive microbial diversity within the chicken gut microbiome revealed by metagenomics and culture.</title>
        <authorList>
            <person name="Gilroy R."/>
            <person name="Ravi A."/>
            <person name="Getino M."/>
            <person name="Pursley I."/>
            <person name="Horton D.L."/>
            <person name="Alikhan N.F."/>
            <person name="Baker D."/>
            <person name="Gharbi K."/>
            <person name="Hall N."/>
            <person name="Watson M."/>
            <person name="Adriaenssens E.M."/>
            <person name="Foster-Nyarko E."/>
            <person name="Jarju S."/>
            <person name="Secka A."/>
            <person name="Antonio M."/>
            <person name="Oren A."/>
            <person name="Chaudhuri R.R."/>
            <person name="La Ragione R."/>
            <person name="Hildebrand F."/>
            <person name="Pallen M.J."/>
        </authorList>
    </citation>
    <scope>NUCLEOTIDE SEQUENCE</scope>
    <source>
        <strain evidence="13">CHK187-14744</strain>
    </source>
</reference>
<dbReference type="NCBIfam" id="TIGR00718">
    <property type="entry name" value="sda_alpha"/>
    <property type="match status" value="1"/>
</dbReference>
<dbReference type="EMBL" id="DVLT01000004">
    <property type="protein sequence ID" value="HIU01768.1"/>
    <property type="molecule type" value="Genomic_DNA"/>
</dbReference>
<evidence type="ECO:0000313" key="13">
    <source>
        <dbReference type="EMBL" id="HIU01768.1"/>
    </source>
</evidence>
<dbReference type="PANTHER" id="PTHR30182:SF1">
    <property type="entry name" value="L-SERINE DEHYDRATASE 1"/>
    <property type="match status" value="1"/>
</dbReference>
<dbReference type="PANTHER" id="PTHR30182">
    <property type="entry name" value="L-SERINE DEHYDRATASE"/>
    <property type="match status" value="1"/>
</dbReference>
<evidence type="ECO:0000256" key="10">
    <source>
        <dbReference type="ARBA" id="ARBA00049406"/>
    </source>
</evidence>
<evidence type="ECO:0000256" key="9">
    <source>
        <dbReference type="ARBA" id="ARBA00023239"/>
    </source>
</evidence>
<comment type="pathway">
    <text evidence="2">Carbohydrate biosynthesis; gluconeogenesis.</text>
</comment>
<keyword evidence="7 11" id="KW-0408">Iron</keyword>
<evidence type="ECO:0000256" key="5">
    <source>
        <dbReference type="ARBA" id="ARBA00022485"/>
    </source>
</evidence>
<dbReference type="Pfam" id="PF03313">
    <property type="entry name" value="SDH_alpha"/>
    <property type="match status" value="1"/>
</dbReference>
<comment type="cofactor">
    <cofactor evidence="1 11">
        <name>[4Fe-4S] cluster</name>
        <dbReference type="ChEBI" id="CHEBI:49883"/>
    </cofactor>
</comment>
<evidence type="ECO:0000259" key="12">
    <source>
        <dbReference type="Pfam" id="PF03313"/>
    </source>
</evidence>
<dbReference type="GO" id="GO:0003941">
    <property type="term" value="F:L-serine ammonia-lyase activity"/>
    <property type="evidence" value="ECO:0007669"/>
    <property type="project" value="UniProtKB-UniRule"/>
</dbReference>
<dbReference type="InterPro" id="IPR005130">
    <property type="entry name" value="Ser_deHydtase-like_asu"/>
</dbReference>
<dbReference type="InterPro" id="IPR004642">
    <property type="entry name" value="Ser_deHydtase_asu"/>
</dbReference>
<feature type="domain" description="Serine dehydratase-like alpha subunit" evidence="12">
    <location>
        <begin position="16"/>
        <end position="276"/>
    </location>
</feature>
<keyword evidence="5 11" id="KW-0004">4Fe-4S</keyword>
<organism evidence="13 14">
    <name type="scientific">Candidatus Onthocola gallistercoris</name>
    <dbReference type="NCBI Taxonomy" id="2840876"/>
    <lineage>
        <taxon>Bacteria</taxon>
        <taxon>Bacillati</taxon>
        <taxon>Bacillota</taxon>
        <taxon>Bacilli</taxon>
        <taxon>Candidatus Onthocola</taxon>
    </lineage>
</organism>